<name>A0A0E3ZYG2_9BACT</name>
<proteinExistence type="predicted"/>
<keyword evidence="3" id="KW-1185">Reference proteome</keyword>
<reference evidence="2 3" key="1">
    <citation type="journal article" date="2014" name="Curr. Microbiol.">
        <title>Spirosoma radiotolerans sp. nov., a gamma-radiation-resistant bacterium isolated from gamma ray-irradiated soil.</title>
        <authorList>
            <person name="Lee J.J."/>
            <person name="Srinivasan S."/>
            <person name="Lim S."/>
            <person name="Joe M."/>
            <person name="Im S."/>
            <person name="Bae S.I."/>
            <person name="Park K.R."/>
            <person name="Han J.H."/>
            <person name="Park S.H."/>
            <person name="Joo B.M."/>
            <person name="Park S.J."/>
            <person name="Kim M.K."/>
        </authorList>
    </citation>
    <scope>NUCLEOTIDE SEQUENCE [LARGE SCALE GENOMIC DNA]</scope>
    <source>
        <strain evidence="2 3">DG5A</strain>
    </source>
</reference>
<organism evidence="2 3">
    <name type="scientific">Spirosoma radiotolerans</name>
    <dbReference type="NCBI Taxonomy" id="1379870"/>
    <lineage>
        <taxon>Bacteria</taxon>
        <taxon>Pseudomonadati</taxon>
        <taxon>Bacteroidota</taxon>
        <taxon>Cytophagia</taxon>
        <taxon>Cytophagales</taxon>
        <taxon>Cytophagaceae</taxon>
        <taxon>Spirosoma</taxon>
    </lineage>
</organism>
<dbReference type="Proteomes" id="UP000033054">
    <property type="component" value="Chromosome"/>
</dbReference>
<sequence length="173" mass="19008">MQLTKYFVLLPILLLISNKAISQISPRSSSVPRGNSTASTQAPVSLPTAANMPAEYVSEVADTKVILKRVEGSASDQTVTLHFLLTNHKANTDTHIGGAQAVDTEGDAYNYYNTPMPEYKVDPLFTEAMTKAYCNLGRVPSSVKTFQVLKINLWRADRGSTPVEFRNVAISWK</sequence>
<evidence type="ECO:0000313" key="2">
    <source>
        <dbReference type="EMBL" id="AKD56970.1"/>
    </source>
</evidence>
<dbReference type="AlphaFoldDB" id="A0A0E3ZYG2"/>
<evidence type="ECO:0000256" key="1">
    <source>
        <dbReference type="SAM" id="MobiDB-lite"/>
    </source>
</evidence>
<accession>A0A0E3ZYG2</accession>
<protein>
    <submittedName>
        <fullName evidence="2">Uncharacterized protein</fullName>
    </submittedName>
</protein>
<dbReference type="KEGG" id="srd:SD10_20760"/>
<dbReference type="PATRIC" id="fig|1379870.5.peg.4474"/>
<feature type="compositionally biased region" description="Polar residues" evidence="1">
    <location>
        <begin position="25"/>
        <end position="43"/>
    </location>
</feature>
<evidence type="ECO:0000313" key="3">
    <source>
        <dbReference type="Proteomes" id="UP000033054"/>
    </source>
</evidence>
<gene>
    <name evidence="2" type="ORF">SD10_20760</name>
</gene>
<feature type="region of interest" description="Disordered" evidence="1">
    <location>
        <begin position="25"/>
        <end position="45"/>
    </location>
</feature>
<dbReference type="HOGENOM" id="CLU_1546635_0_0_10"/>
<dbReference type="EMBL" id="CP010429">
    <property type="protein sequence ID" value="AKD56970.1"/>
    <property type="molecule type" value="Genomic_DNA"/>
</dbReference>